<dbReference type="Pfam" id="PF00665">
    <property type="entry name" value="rve"/>
    <property type="match status" value="1"/>
</dbReference>
<dbReference type="PANTHER" id="PTHR35004">
    <property type="entry name" value="TRANSPOSASE RV3428C-RELATED"/>
    <property type="match status" value="1"/>
</dbReference>
<dbReference type="InterPro" id="IPR036397">
    <property type="entry name" value="RNaseH_sf"/>
</dbReference>
<dbReference type="InterPro" id="IPR001584">
    <property type="entry name" value="Integrase_cat-core"/>
</dbReference>
<feature type="domain" description="Integrase catalytic" evidence="1">
    <location>
        <begin position="127"/>
        <end position="317"/>
    </location>
</feature>
<organism evidence="2 3">
    <name type="scientific">Ureibacillus chungkukjangi</name>
    <dbReference type="NCBI Taxonomy" id="1202712"/>
    <lineage>
        <taxon>Bacteria</taxon>
        <taxon>Bacillati</taxon>
        <taxon>Bacillota</taxon>
        <taxon>Bacilli</taxon>
        <taxon>Bacillales</taxon>
        <taxon>Caryophanaceae</taxon>
        <taxon>Ureibacillus</taxon>
    </lineage>
</organism>
<reference evidence="2 3" key="1">
    <citation type="submission" date="2018-06" db="EMBL/GenBank/DDBJ databases">
        <title>Genomic Encyclopedia of Archaeal and Bacterial Type Strains, Phase II (KMG-II): from individual species to whole genera.</title>
        <authorList>
            <person name="Goeker M."/>
        </authorList>
    </citation>
    <scope>NUCLEOTIDE SEQUENCE [LARGE SCALE GENOMIC DNA]</scope>
    <source>
        <strain evidence="2 3">KACC 16626</strain>
    </source>
</reference>
<protein>
    <submittedName>
        <fullName evidence="2">Transposase</fullName>
    </submittedName>
</protein>
<evidence type="ECO:0000313" key="2">
    <source>
        <dbReference type="EMBL" id="PYF01516.1"/>
    </source>
</evidence>
<comment type="caution">
    <text evidence="2">The sequence shown here is derived from an EMBL/GenBank/DDBJ whole genome shotgun (WGS) entry which is preliminary data.</text>
</comment>
<dbReference type="EMBL" id="QJTJ01000068">
    <property type="protein sequence ID" value="PYF01516.1"/>
    <property type="molecule type" value="Genomic_DNA"/>
</dbReference>
<dbReference type="InterPro" id="IPR012337">
    <property type="entry name" value="RNaseH-like_sf"/>
</dbReference>
<dbReference type="AlphaFoldDB" id="A0A318TA42"/>
<dbReference type="PROSITE" id="PS50994">
    <property type="entry name" value="INTEGRASE"/>
    <property type="match status" value="1"/>
</dbReference>
<dbReference type="SUPFAM" id="SSF53098">
    <property type="entry name" value="Ribonuclease H-like"/>
    <property type="match status" value="1"/>
</dbReference>
<dbReference type="PANTHER" id="PTHR35004:SF7">
    <property type="entry name" value="INTEGRASE PROTEIN"/>
    <property type="match status" value="1"/>
</dbReference>
<name>A0A318TA42_9BACL</name>
<evidence type="ECO:0000259" key="1">
    <source>
        <dbReference type="PROSITE" id="PS50994"/>
    </source>
</evidence>
<accession>A0A318TA42</accession>
<sequence>MLAMPEINCIKLMRNQKSLSINKISKTLGINWRTAKKYADGDQLPEESKKKKSGMMYDEQWGEIVGDWLWEDLKLKKKDRRTNKGIFSALQKMGFKGSYRTVSYFIKEWREGREDIEDATKDKNYERLIHPPSEAQLDFGLMGAVKDGMYVDIHCLVMTLPFSNSAFAIPLPGENQECLLHGMKVIFKQLGGVPKKIRIDNMKTAVVKPRNKHEEAVFTNEFLQFANHYGFEPQACNPYSGNEKGNVENKVGYVRYNFITPAPVIKDLDHFSQILEQQLTEDRQRIHYKKHVSLQELLEEEHQYLLELPQEEYPVFKQEEAKANKYGEITLDKAKVYVPRAYNYTKLSVVKYWDRFKVLSPHGEILYEDHRPYMHKNREIPWQSIMKAWLAKPRSATYSRFSAYLPGRIYEYINISNLTIRKERLKWIIGLLANHDMNEINDRFYDLLGGQSDTLKEPEDHPYDIDWRKYDQLQSISQTGNEVQR</sequence>
<proteinExistence type="predicted"/>
<dbReference type="OrthoDB" id="92877at2"/>
<dbReference type="GO" id="GO:0003676">
    <property type="term" value="F:nucleic acid binding"/>
    <property type="evidence" value="ECO:0007669"/>
    <property type="project" value="InterPro"/>
</dbReference>
<dbReference type="GO" id="GO:0015074">
    <property type="term" value="P:DNA integration"/>
    <property type="evidence" value="ECO:0007669"/>
    <property type="project" value="InterPro"/>
</dbReference>
<dbReference type="NCBIfam" id="NF033546">
    <property type="entry name" value="transpos_IS21"/>
    <property type="match status" value="1"/>
</dbReference>
<evidence type="ECO:0000313" key="3">
    <source>
        <dbReference type="Proteomes" id="UP000247416"/>
    </source>
</evidence>
<gene>
    <name evidence="2" type="ORF">BJ095_1681</name>
</gene>
<dbReference type="Proteomes" id="UP000247416">
    <property type="component" value="Unassembled WGS sequence"/>
</dbReference>
<keyword evidence="3" id="KW-1185">Reference proteome</keyword>
<dbReference type="Gene3D" id="3.30.420.10">
    <property type="entry name" value="Ribonuclease H-like superfamily/Ribonuclease H"/>
    <property type="match status" value="1"/>
</dbReference>